<keyword evidence="1" id="KW-0472">Membrane</keyword>
<keyword evidence="4" id="KW-1185">Reference proteome</keyword>
<feature type="transmembrane region" description="Helical" evidence="1">
    <location>
        <begin position="35"/>
        <end position="56"/>
    </location>
</feature>
<evidence type="ECO:0000313" key="4">
    <source>
        <dbReference type="Proteomes" id="UP000295499"/>
    </source>
</evidence>
<evidence type="ECO:0000313" key="3">
    <source>
        <dbReference type="EMBL" id="TDO21693.1"/>
    </source>
</evidence>
<dbReference type="InterPro" id="IPR036691">
    <property type="entry name" value="Endo/exonu/phosph_ase_sf"/>
</dbReference>
<dbReference type="EMBL" id="SNWM01000003">
    <property type="protein sequence ID" value="TDO21693.1"/>
    <property type="molecule type" value="Genomic_DNA"/>
</dbReference>
<keyword evidence="3" id="KW-0269">Exonuclease</keyword>
<protein>
    <submittedName>
        <fullName evidence="3">Endonuclease/exonuclease/phosphatase family metal-dependent hydrolase</fullName>
    </submittedName>
</protein>
<dbReference type="GO" id="GO:0006506">
    <property type="term" value="P:GPI anchor biosynthetic process"/>
    <property type="evidence" value="ECO:0007669"/>
    <property type="project" value="TreeGrafter"/>
</dbReference>
<gene>
    <name evidence="3" type="ORF">CLV32_2800</name>
</gene>
<organism evidence="3 4">
    <name type="scientific">Pedobacter duraquae</name>
    <dbReference type="NCBI Taxonomy" id="425511"/>
    <lineage>
        <taxon>Bacteria</taxon>
        <taxon>Pseudomonadati</taxon>
        <taxon>Bacteroidota</taxon>
        <taxon>Sphingobacteriia</taxon>
        <taxon>Sphingobacteriales</taxon>
        <taxon>Sphingobacteriaceae</taxon>
        <taxon>Pedobacter</taxon>
    </lineage>
</organism>
<accession>A0A4R6IIB5</accession>
<dbReference type="CDD" id="cd09084">
    <property type="entry name" value="EEP-2"/>
    <property type="match status" value="1"/>
</dbReference>
<sequence length="391" mass="44320">MILHLNNEDQDKKDLPENKITSMKKKSSVTFIDKLVRLVALAFAIALVLGAMAGHIDPRDNKYIPFFGLAYPYILVINLFILGWWVLRKRWILFLLTLIVIGSGWQAFRATIRFSGDAGEGPKKSIDLVRMMTYNVHGFKPFDTGAVEPVKQQILSIVRKENPDIIAFQEYFTRKKGSFDMTDSLKAILKTPYYYFVADTDNGYEANGLAIFSKYPIESKGSIAFADSGNSSIYIDVLINKKMMRIYSVHLQSIAFDKQDYEYLDKVTSKMDPDLKPSKRILSMLKTAFLKRSAQVDVMKAEMKKCTTPFLIAGDFNDTPPSYAVTQLTKGMNKSFDKKGTGLGRTYNGKFPNFQIDYIATTKDIGIINHRVITAKLSDHFPVRSDLKLTP</sequence>
<dbReference type="GO" id="GO:0004527">
    <property type="term" value="F:exonuclease activity"/>
    <property type="evidence" value="ECO:0007669"/>
    <property type="project" value="UniProtKB-KW"/>
</dbReference>
<dbReference type="GO" id="GO:0004519">
    <property type="term" value="F:endonuclease activity"/>
    <property type="evidence" value="ECO:0007669"/>
    <property type="project" value="UniProtKB-KW"/>
</dbReference>
<keyword evidence="1" id="KW-1133">Transmembrane helix</keyword>
<evidence type="ECO:0000259" key="2">
    <source>
        <dbReference type="Pfam" id="PF03372"/>
    </source>
</evidence>
<dbReference type="InterPro" id="IPR005135">
    <property type="entry name" value="Endo/exonuclease/phosphatase"/>
</dbReference>
<keyword evidence="3" id="KW-0540">Nuclease</keyword>
<dbReference type="PANTHER" id="PTHR14859:SF15">
    <property type="entry name" value="ENDONUCLEASE_EXONUCLEASE_PHOSPHATASE DOMAIN-CONTAINING PROTEIN"/>
    <property type="match status" value="1"/>
</dbReference>
<evidence type="ECO:0000256" key="1">
    <source>
        <dbReference type="SAM" id="Phobius"/>
    </source>
</evidence>
<reference evidence="3 4" key="1">
    <citation type="submission" date="2019-03" db="EMBL/GenBank/DDBJ databases">
        <title>Genomic Encyclopedia of Archaeal and Bacterial Type Strains, Phase II (KMG-II): from individual species to whole genera.</title>
        <authorList>
            <person name="Goeker M."/>
        </authorList>
    </citation>
    <scope>NUCLEOTIDE SEQUENCE [LARGE SCALE GENOMIC DNA]</scope>
    <source>
        <strain evidence="3 4">DSM 19034</strain>
    </source>
</reference>
<comment type="caution">
    <text evidence="3">The sequence shown here is derived from an EMBL/GenBank/DDBJ whole genome shotgun (WGS) entry which is preliminary data.</text>
</comment>
<dbReference type="RefSeq" id="WP_243732316.1">
    <property type="nucleotide sequence ID" value="NZ_SNWM01000003.1"/>
</dbReference>
<dbReference type="GO" id="GO:0016020">
    <property type="term" value="C:membrane"/>
    <property type="evidence" value="ECO:0007669"/>
    <property type="project" value="GOC"/>
</dbReference>
<proteinExistence type="predicted"/>
<dbReference type="SUPFAM" id="SSF56219">
    <property type="entry name" value="DNase I-like"/>
    <property type="match status" value="1"/>
</dbReference>
<keyword evidence="3" id="KW-0255">Endonuclease</keyword>
<dbReference type="Pfam" id="PF03372">
    <property type="entry name" value="Exo_endo_phos"/>
    <property type="match status" value="1"/>
</dbReference>
<dbReference type="Gene3D" id="3.60.10.10">
    <property type="entry name" value="Endonuclease/exonuclease/phosphatase"/>
    <property type="match status" value="1"/>
</dbReference>
<dbReference type="PANTHER" id="PTHR14859">
    <property type="entry name" value="CALCOFLUOR WHITE HYPERSENSITIVE PROTEIN PRECURSOR"/>
    <property type="match status" value="1"/>
</dbReference>
<feature type="transmembrane region" description="Helical" evidence="1">
    <location>
        <begin position="63"/>
        <end position="85"/>
    </location>
</feature>
<keyword evidence="3" id="KW-0378">Hydrolase</keyword>
<dbReference type="AlphaFoldDB" id="A0A4R6IIB5"/>
<feature type="transmembrane region" description="Helical" evidence="1">
    <location>
        <begin position="91"/>
        <end position="108"/>
    </location>
</feature>
<keyword evidence="1" id="KW-0812">Transmembrane</keyword>
<dbReference type="Proteomes" id="UP000295499">
    <property type="component" value="Unassembled WGS sequence"/>
</dbReference>
<dbReference type="InterPro" id="IPR051916">
    <property type="entry name" value="GPI-anchor_lipid_remodeler"/>
</dbReference>
<feature type="domain" description="Endonuclease/exonuclease/phosphatase" evidence="2">
    <location>
        <begin position="132"/>
        <end position="380"/>
    </location>
</feature>
<name>A0A4R6IIB5_9SPHI</name>